<sequence>MGDKSTIEWTEATWNPTTGCTKISPGCANCYAATLSKRLKAMGVYKYRNEFRFMEQPNDLELPLKWKNTKKIFVNSMSDLFHENARIEFIARCFSIMLKAHWHTYQVLTKRPQKMRVFSDLFEKSTGEKIPSHIWMGVSVENDDYTWRINELRKVKSQIKFISFEPLIGSVGELNLEGIDWAIIGGESGHNFRPVQKEWIMEIIEQCKKQKVAVFFKQWGGIRPKSGGREINGKTYSDYPEFVKSDLSKLANFETDFYELYLKQIAKKELEPIRAK</sequence>
<dbReference type="Proteomes" id="UP000655759">
    <property type="component" value="Unassembled WGS sequence"/>
</dbReference>
<evidence type="ECO:0000313" key="1">
    <source>
        <dbReference type="EMBL" id="CAE6488062.1"/>
    </source>
</evidence>
<dbReference type="AlphaFoldDB" id="A0A812EYC4"/>
<dbReference type="Pfam" id="PF07505">
    <property type="entry name" value="DUF5131"/>
    <property type="match status" value="1"/>
</dbReference>
<organism evidence="1 2">
    <name type="scientific">Candidatus Nitrosotenuis uzonensis</name>
    <dbReference type="NCBI Taxonomy" id="1407055"/>
    <lineage>
        <taxon>Archaea</taxon>
        <taxon>Nitrososphaerota</taxon>
        <taxon>Candidatus Nitrosotenuis</taxon>
    </lineage>
</organism>
<gene>
    <name evidence="1" type="ORF">NUZ5A_20406</name>
</gene>
<proteinExistence type="predicted"/>
<dbReference type="EMBL" id="CAJNAQ010000002">
    <property type="protein sequence ID" value="CAE6488062.1"/>
    <property type="molecule type" value="Genomic_DNA"/>
</dbReference>
<dbReference type="InterPro" id="IPR011101">
    <property type="entry name" value="DUF5131"/>
</dbReference>
<name>A0A812EYC4_9ARCH</name>
<accession>A0A812EYC4</accession>
<evidence type="ECO:0000313" key="2">
    <source>
        <dbReference type="Proteomes" id="UP000655759"/>
    </source>
</evidence>
<comment type="caution">
    <text evidence="1">The sequence shown here is derived from an EMBL/GenBank/DDBJ whole genome shotgun (WGS) entry which is preliminary data.</text>
</comment>
<dbReference type="RefSeq" id="WP_205098174.1">
    <property type="nucleotide sequence ID" value="NZ_CAJNAQ010000002.1"/>
</dbReference>
<reference evidence="1" key="1">
    <citation type="submission" date="2021-02" db="EMBL/GenBank/DDBJ databases">
        <authorList>
            <person name="Han P."/>
        </authorList>
    </citation>
    <scope>NUCLEOTIDE SEQUENCE</scope>
    <source>
        <strain evidence="1">Candidatus Nitrosotenuis uzonensis 5A</strain>
    </source>
</reference>
<protein>
    <submittedName>
        <fullName evidence="1">Gp37Gp68 family protein</fullName>
    </submittedName>
</protein>